<evidence type="ECO:0000313" key="3">
    <source>
        <dbReference type="Proteomes" id="UP000186705"/>
    </source>
</evidence>
<dbReference type="OrthoDB" id="2593184at2"/>
<dbReference type="Pfam" id="PF00583">
    <property type="entry name" value="Acetyltransf_1"/>
    <property type="match status" value="1"/>
</dbReference>
<dbReference type="RefSeq" id="WP_076340447.1">
    <property type="nucleotide sequence ID" value="NZ_CAJTMI010000031.1"/>
</dbReference>
<sequence length="201" mass="23597">MAIRKLTLGTQERAWIAKAFAFYPYPSASFYHFKNKEKIERYILLNISVMLEYCAIYSLDDQAVMLISDEKSVTPIFAYFRLLIGMIKILGWKDLYKNMEFGSRGGSSQEIQLRKEGKSFIHIELLAVKQEAWNHGYMSRLLKDAKEMAKERGCLCIIETDEEHKKQKYLHNGFLLYKTRILNEEASIFDLRYDPSKDHTD</sequence>
<dbReference type="Proteomes" id="UP000186705">
    <property type="component" value="Unassembled WGS sequence"/>
</dbReference>
<dbReference type="SUPFAM" id="SSF55729">
    <property type="entry name" value="Acyl-CoA N-acyltransferases (Nat)"/>
    <property type="match status" value="1"/>
</dbReference>
<feature type="domain" description="N-acetyltransferase" evidence="1">
    <location>
        <begin position="112"/>
        <end position="166"/>
    </location>
</feature>
<dbReference type="InterPro" id="IPR000182">
    <property type="entry name" value="GNAT_dom"/>
</dbReference>
<dbReference type="GeneID" id="78274546"/>
<dbReference type="EMBL" id="MPKA01000034">
    <property type="protein sequence ID" value="OLU47841.1"/>
    <property type="molecule type" value="Genomic_DNA"/>
</dbReference>
<keyword evidence="3" id="KW-1185">Reference proteome</keyword>
<dbReference type="CDD" id="cd04301">
    <property type="entry name" value="NAT_SF"/>
    <property type="match status" value="1"/>
</dbReference>
<name>A0A1U7NQD1_9FIRM</name>
<dbReference type="AlphaFoldDB" id="A0A1U7NQD1"/>
<comment type="caution">
    <text evidence="2">The sequence shown here is derived from an EMBL/GenBank/DDBJ whole genome shotgun (WGS) entry which is preliminary data.</text>
</comment>
<organism evidence="2 3">
    <name type="scientific">Dubosiella newyorkensis</name>
    <dbReference type="NCBI Taxonomy" id="1862672"/>
    <lineage>
        <taxon>Bacteria</taxon>
        <taxon>Bacillati</taxon>
        <taxon>Bacillota</taxon>
        <taxon>Erysipelotrichia</taxon>
        <taxon>Erysipelotrichales</taxon>
        <taxon>Erysipelotrichaceae</taxon>
        <taxon>Dubosiella</taxon>
    </lineage>
</organism>
<evidence type="ECO:0000259" key="1">
    <source>
        <dbReference type="Pfam" id="PF00583"/>
    </source>
</evidence>
<dbReference type="InterPro" id="IPR016181">
    <property type="entry name" value="Acyl_CoA_acyltransferase"/>
</dbReference>
<protein>
    <recommendedName>
        <fullName evidence="1">N-acetyltransferase domain-containing protein</fullName>
    </recommendedName>
</protein>
<evidence type="ECO:0000313" key="2">
    <source>
        <dbReference type="EMBL" id="OLU47841.1"/>
    </source>
</evidence>
<dbReference type="GO" id="GO:0016747">
    <property type="term" value="F:acyltransferase activity, transferring groups other than amino-acyl groups"/>
    <property type="evidence" value="ECO:0007669"/>
    <property type="project" value="InterPro"/>
</dbReference>
<dbReference type="STRING" id="1862672.BO225_01080"/>
<dbReference type="Gene3D" id="3.40.630.30">
    <property type="match status" value="1"/>
</dbReference>
<reference evidence="2 3" key="1">
    <citation type="submission" date="2016-11" db="EMBL/GenBank/DDBJ databases">
        <title>Description of two novel members of the family Erysipelotrichaceae: Ileibacterium lipovorans gen. nov., sp. nov. and Dubosiella newyorkensis, gen. nov., sp. nov.</title>
        <authorList>
            <person name="Cox L.M."/>
            <person name="Sohn J."/>
            <person name="Tyrrell K.L."/>
            <person name="Citron D.M."/>
            <person name="Lawson P.A."/>
            <person name="Patel N.B."/>
            <person name="Iizumi T."/>
            <person name="Perez-Perez G.I."/>
            <person name="Goldstein E.J."/>
            <person name="Blaser M.J."/>
        </authorList>
    </citation>
    <scope>NUCLEOTIDE SEQUENCE [LARGE SCALE GENOMIC DNA]</scope>
    <source>
        <strain evidence="2 3">NYU-BL-A4</strain>
    </source>
</reference>
<gene>
    <name evidence="2" type="ORF">BO225_01080</name>
</gene>
<proteinExistence type="predicted"/>
<accession>A0A1U7NQD1</accession>